<dbReference type="OrthoDB" id="8607344at2"/>
<reference evidence="3 4" key="1">
    <citation type="submission" date="2018-08" db="EMBL/GenBank/DDBJ databases">
        <title>Neisseria zalophi ATCC BAA-2455 complete genome.</title>
        <authorList>
            <person name="Veseli I.A."/>
            <person name="Buttler R."/>
            <person name="Mascarenhas dos Santos A.C."/>
            <person name="Pombert J.-F."/>
        </authorList>
    </citation>
    <scope>NUCLEOTIDE SEQUENCE [LARGE SCALE GENOMIC DNA]</scope>
    <source>
        <strain evidence="3 4">ATCC BAA-2455</strain>
    </source>
</reference>
<dbReference type="AlphaFoldDB" id="A0A5J6PU09"/>
<dbReference type="Gene3D" id="2.180.10.10">
    <property type="entry name" value="RHS repeat-associated core"/>
    <property type="match status" value="1"/>
</dbReference>
<name>A0A5J6PU09_9NEIS</name>
<dbReference type="NCBIfam" id="TIGR01643">
    <property type="entry name" value="YD_repeat_2x"/>
    <property type="match status" value="1"/>
</dbReference>
<dbReference type="Pfam" id="PF25023">
    <property type="entry name" value="TEN_YD-shell"/>
    <property type="match status" value="1"/>
</dbReference>
<evidence type="ECO:0000256" key="1">
    <source>
        <dbReference type="ARBA" id="ARBA00022737"/>
    </source>
</evidence>
<protein>
    <recommendedName>
        <fullName evidence="2">Teneurin-like YD-shell domain-containing protein</fullName>
    </recommendedName>
</protein>
<dbReference type="InterPro" id="IPR056823">
    <property type="entry name" value="TEN-like_YD-shell"/>
</dbReference>
<proteinExistence type="predicted"/>
<dbReference type="EMBL" id="CP031700">
    <property type="protein sequence ID" value="QEY26181.1"/>
    <property type="molecule type" value="Genomic_DNA"/>
</dbReference>
<gene>
    <name evidence="3" type="ORF">D0T92_06345</name>
</gene>
<dbReference type="InterPro" id="IPR006530">
    <property type="entry name" value="YD"/>
</dbReference>
<dbReference type="RefSeq" id="WP_151051244.1">
    <property type="nucleotide sequence ID" value="NZ_CP031700.1"/>
</dbReference>
<organism evidence="3 4">
    <name type="scientific">Neisseria zalophi</name>
    <dbReference type="NCBI Taxonomy" id="640030"/>
    <lineage>
        <taxon>Bacteria</taxon>
        <taxon>Pseudomonadati</taxon>
        <taxon>Pseudomonadota</taxon>
        <taxon>Betaproteobacteria</taxon>
        <taxon>Neisseriales</taxon>
        <taxon>Neisseriaceae</taxon>
        <taxon>Neisseria</taxon>
    </lineage>
</organism>
<keyword evidence="4" id="KW-1185">Reference proteome</keyword>
<dbReference type="Proteomes" id="UP000325713">
    <property type="component" value="Chromosome"/>
</dbReference>
<evidence type="ECO:0000313" key="3">
    <source>
        <dbReference type="EMBL" id="QEY26181.1"/>
    </source>
</evidence>
<keyword evidence="1" id="KW-0677">Repeat</keyword>
<evidence type="ECO:0000259" key="2">
    <source>
        <dbReference type="Pfam" id="PF25023"/>
    </source>
</evidence>
<sequence>MPFGYARFSWRSSGRLKKQIAELNAVTQPKGKSKTAAGYTAVKRSYGYDKTGNLIHSSDQRSGVTKFEYDQLGRITKADKETFAFDPAHNILSDGLRPLQLMLIAGLIYLVFKVEVSEIE</sequence>
<evidence type="ECO:0000313" key="4">
    <source>
        <dbReference type="Proteomes" id="UP000325713"/>
    </source>
</evidence>
<feature type="domain" description="Teneurin-like YD-shell" evidence="2">
    <location>
        <begin position="43"/>
        <end position="86"/>
    </location>
</feature>
<accession>A0A5J6PU09</accession>
<dbReference type="KEGG" id="nzl:D0T92_06345"/>